<organism evidence="4">
    <name type="scientific">hydrothermal vent metagenome</name>
    <dbReference type="NCBI Taxonomy" id="652676"/>
    <lineage>
        <taxon>unclassified sequences</taxon>
        <taxon>metagenomes</taxon>
        <taxon>ecological metagenomes</taxon>
    </lineage>
</organism>
<dbReference type="Gene3D" id="3.40.980.10">
    <property type="entry name" value="MoaB/Mog-like domain"/>
    <property type="match status" value="1"/>
</dbReference>
<protein>
    <submittedName>
        <fullName evidence="4">Molybdopterin molybdenumtransferase</fullName>
        <ecNumber evidence="4">2.10.1.1</ecNumber>
    </submittedName>
</protein>
<dbReference type="InterPro" id="IPR036135">
    <property type="entry name" value="MoeA_linker/N_sf"/>
</dbReference>
<reference evidence="4" key="1">
    <citation type="submission" date="2018-06" db="EMBL/GenBank/DDBJ databases">
        <authorList>
            <person name="Zhirakovskaya E."/>
        </authorList>
    </citation>
    <scope>NUCLEOTIDE SEQUENCE</scope>
</reference>
<dbReference type="CDD" id="cd00887">
    <property type="entry name" value="MoeA"/>
    <property type="match status" value="1"/>
</dbReference>
<dbReference type="InterPro" id="IPR036688">
    <property type="entry name" value="MoeA_C_domain_IV_sf"/>
</dbReference>
<dbReference type="Pfam" id="PF03454">
    <property type="entry name" value="MoeA_C"/>
    <property type="match status" value="1"/>
</dbReference>
<dbReference type="InterPro" id="IPR001453">
    <property type="entry name" value="MoaB/Mog_dom"/>
</dbReference>
<dbReference type="AlphaFoldDB" id="A0A3B1CK08"/>
<feature type="domain" description="MoaB/Mog" evidence="3">
    <location>
        <begin position="176"/>
        <end position="319"/>
    </location>
</feature>
<proteinExistence type="predicted"/>
<dbReference type="SMART" id="SM00852">
    <property type="entry name" value="MoCF_biosynth"/>
    <property type="match status" value="1"/>
</dbReference>
<sequence>MISYNEASELIREAFNKLILETKTVSLENALHRTLAKDIISDINLPPFDNSAVDGYGIIFDQNMTELKIIGEISAGNYKEFKLIESGAVKIMTGAKIPGDVTAIIPIEDVAVEGDKIKLLPNVKFHAGMNIRKMGSDIKENEIAVNKRTFLKPRHLAAVASCGKSELHVYKKLKFALLATGDELIAVNEKPQNDKIRISNTYSLMGEILENHQTVADYGFVKDDKSQIKEKVKQMLDSDADIILTTGGVSVGEYDYLKTIFLELGVAQIFWRAYIKPGKPAYFGVHKKNDKMKLIFGLPGNPVSSQVNFKVYIKENIRRLYGMNPTETVKAELINDLRKKDKKRHFMKGLLTKVNDKYYVTSTISQSSGNLVEMSKANCLIIVKEEQLNPKKGEFVECIPM</sequence>
<dbReference type="PANTHER" id="PTHR10192">
    <property type="entry name" value="MOLYBDOPTERIN BIOSYNTHESIS PROTEIN"/>
    <property type="match status" value="1"/>
</dbReference>
<dbReference type="GO" id="GO:0061599">
    <property type="term" value="F:molybdopterin molybdotransferase activity"/>
    <property type="evidence" value="ECO:0007669"/>
    <property type="project" value="UniProtKB-EC"/>
</dbReference>
<dbReference type="EMBL" id="UOGD01000356">
    <property type="protein sequence ID" value="VAX26831.1"/>
    <property type="molecule type" value="Genomic_DNA"/>
</dbReference>
<accession>A0A3B1CK08</accession>
<comment type="pathway">
    <text evidence="1">Cofactor biosynthesis; molybdopterin biosynthesis.</text>
</comment>
<gene>
    <name evidence="4" type="ORF">MNBD_IGNAVI01-16</name>
</gene>
<dbReference type="Pfam" id="PF00994">
    <property type="entry name" value="MoCF_biosynth"/>
    <property type="match status" value="1"/>
</dbReference>
<dbReference type="GO" id="GO:0005829">
    <property type="term" value="C:cytosol"/>
    <property type="evidence" value="ECO:0007669"/>
    <property type="project" value="TreeGrafter"/>
</dbReference>
<dbReference type="SUPFAM" id="SSF63867">
    <property type="entry name" value="MoeA C-terminal domain-like"/>
    <property type="match status" value="1"/>
</dbReference>
<dbReference type="Pfam" id="PF03453">
    <property type="entry name" value="MoeA_N"/>
    <property type="match status" value="1"/>
</dbReference>
<evidence type="ECO:0000256" key="2">
    <source>
        <dbReference type="ARBA" id="ARBA00023150"/>
    </source>
</evidence>
<keyword evidence="2" id="KW-0501">Molybdenum cofactor biosynthesis</keyword>
<dbReference type="EC" id="2.10.1.1" evidence="4"/>
<dbReference type="InterPro" id="IPR038987">
    <property type="entry name" value="MoeA-like"/>
</dbReference>
<evidence type="ECO:0000313" key="4">
    <source>
        <dbReference type="EMBL" id="VAX26831.1"/>
    </source>
</evidence>
<dbReference type="GO" id="GO:0006777">
    <property type="term" value="P:Mo-molybdopterin cofactor biosynthetic process"/>
    <property type="evidence" value="ECO:0007669"/>
    <property type="project" value="UniProtKB-KW"/>
</dbReference>
<dbReference type="PANTHER" id="PTHR10192:SF5">
    <property type="entry name" value="GEPHYRIN"/>
    <property type="match status" value="1"/>
</dbReference>
<dbReference type="SUPFAM" id="SSF53218">
    <property type="entry name" value="Molybdenum cofactor biosynthesis proteins"/>
    <property type="match status" value="1"/>
</dbReference>
<dbReference type="InterPro" id="IPR005111">
    <property type="entry name" value="MoeA_C_domain_IV"/>
</dbReference>
<dbReference type="InterPro" id="IPR036425">
    <property type="entry name" value="MoaB/Mog-like_dom_sf"/>
</dbReference>
<dbReference type="NCBIfam" id="TIGR00177">
    <property type="entry name" value="molyb_syn"/>
    <property type="match status" value="1"/>
</dbReference>
<dbReference type="Gene3D" id="3.90.105.10">
    <property type="entry name" value="Molybdopterin biosynthesis moea protein, domain 2"/>
    <property type="match status" value="1"/>
</dbReference>
<dbReference type="Gene3D" id="2.40.340.10">
    <property type="entry name" value="MoeA, C-terminal, domain IV"/>
    <property type="match status" value="1"/>
</dbReference>
<evidence type="ECO:0000259" key="3">
    <source>
        <dbReference type="SMART" id="SM00852"/>
    </source>
</evidence>
<keyword evidence="4" id="KW-0808">Transferase</keyword>
<dbReference type="SUPFAM" id="SSF63882">
    <property type="entry name" value="MoeA N-terminal region -like"/>
    <property type="match status" value="1"/>
</dbReference>
<dbReference type="Gene3D" id="2.170.190.11">
    <property type="entry name" value="Molybdopterin biosynthesis moea protein, domain 3"/>
    <property type="match status" value="1"/>
</dbReference>
<name>A0A3B1CK08_9ZZZZ</name>
<evidence type="ECO:0000256" key="1">
    <source>
        <dbReference type="ARBA" id="ARBA00005046"/>
    </source>
</evidence>
<dbReference type="UniPathway" id="UPA00344"/>
<dbReference type="InterPro" id="IPR005110">
    <property type="entry name" value="MoeA_linker/N"/>
</dbReference>